<evidence type="ECO:0000259" key="3">
    <source>
        <dbReference type="PROSITE" id="PS51166"/>
    </source>
</evidence>
<dbReference type="GO" id="GO:2001070">
    <property type="term" value="F:starch binding"/>
    <property type="evidence" value="ECO:0007669"/>
    <property type="project" value="InterPro"/>
</dbReference>
<feature type="compositionally biased region" description="Low complexity" evidence="2">
    <location>
        <begin position="2712"/>
        <end position="2729"/>
    </location>
</feature>
<dbReference type="PROSITE" id="PS51166">
    <property type="entry name" value="CBM20"/>
    <property type="match status" value="3"/>
</dbReference>
<feature type="coiled-coil region" evidence="1">
    <location>
        <begin position="2599"/>
        <end position="2626"/>
    </location>
</feature>
<protein>
    <recommendedName>
        <fullName evidence="3">CBM20 domain-containing protein</fullName>
    </recommendedName>
</protein>
<feature type="coiled-coil region" evidence="1">
    <location>
        <begin position="1071"/>
        <end position="1098"/>
    </location>
</feature>
<dbReference type="InterPro" id="IPR013784">
    <property type="entry name" value="Carb-bd-like_fold"/>
</dbReference>
<feature type="compositionally biased region" description="Basic and acidic residues" evidence="2">
    <location>
        <begin position="2768"/>
        <end position="2779"/>
    </location>
</feature>
<evidence type="ECO:0000313" key="5">
    <source>
        <dbReference type="Proteomes" id="UP000001058"/>
    </source>
</evidence>
<dbReference type="OrthoDB" id="550577at2759"/>
<feature type="region of interest" description="Disordered" evidence="2">
    <location>
        <begin position="2451"/>
        <end position="2494"/>
    </location>
</feature>
<feature type="compositionally biased region" description="Low complexity" evidence="2">
    <location>
        <begin position="150"/>
        <end position="161"/>
    </location>
</feature>
<dbReference type="CDD" id="cd05467">
    <property type="entry name" value="CBM20"/>
    <property type="match status" value="3"/>
</dbReference>
<feature type="region of interest" description="Disordered" evidence="2">
    <location>
        <begin position="109"/>
        <end position="190"/>
    </location>
</feature>
<evidence type="ECO:0000313" key="4">
    <source>
        <dbReference type="EMBL" id="EFJ50769.1"/>
    </source>
</evidence>
<feature type="region of interest" description="Disordered" evidence="2">
    <location>
        <begin position="796"/>
        <end position="822"/>
    </location>
</feature>
<dbReference type="PANTHER" id="PTHR15048:SF0">
    <property type="entry name" value="STARCH-BINDING DOMAIN-CONTAINING PROTEIN 1"/>
    <property type="match status" value="1"/>
</dbReference>
<dbReference type="InterPro" id="IPR002044">
    <property type="entry name" value="CBM20"/>
</dbReference>
<feature type="compositionally biased region" description="Low complexity" evidence="2">
    <location>
        <begin position="1126"/>
        <end position="1135"/>
    </location>
</feature>
<dbReference type="EMBL" id="GL378330">
    <property type="protein sequence ID" value="EFJ50769.1"/>
    <property type="molecule type" value="Genomic_DNA"/>
</dbReference>
<feature type="domain" description="CBM20" evidence="3">
    <location>
        <begin position="509"/>
        <end position="617"/>
    </location>
</feature>
<dbReference type="RefSeq" id="XP_002948362.1">
    <property type="nucleotide sequence ID" value="XM_002948316.1"/>
</dbReference>
<gene>
    <name evidence="4" type="ORF">VOLCADRAFT_88626</name>
</gene>
<dbReference type="GeneID" id="9624359"/>
<feature type="region of interest" description="Disordered" evidence="2">
    <location>
        <begin position="2741"/>
        <end position="2781"/>
    </location>
</feature>
<dbReference type="Proteomes" id="UP000001058">
    <property type="component" value="Unassembled WGS sequence"/>
</dbReference>
<feature type="coiled-coil region" evidence="1">
    <location>
        <begin position="982"/>
        <end position="1027"/>
    </location>
</feature>
<feature type="coiled-coil region" evidence="1">
    <location>
        <begin position="2264"/>
        <end position="2298"/>
    </location>
</feature>
<feature type="compositionally biased region" description="Polar residues" evidence="2">
    <location>
        <begin position="133"/>
        <end position="149"/>
    </location>
</feature>
<sequence>MASPARNPLRARSSDADQASEHYQLHQCPKLCFGKLPLCLAQTANSSTIFHYLYIISSVMAYFGAYDGAADGRGHGRTRLQLGIHQSDSVMGFKAQSWILHQGQLRASNTSSATQTLPALPQGPSRSKPGAETSPSRAATIPGETSNGYATNSHNSSSASGGATGHDRNPGPTIATDVAAGSETPPSPPRTVRLHFLVPSFASQPGQQLVVVGSCERLGRWQPGKGLALQWGEGHRWSGEVVLEVQQAHGTEFKVLMVDSRTNTVMWEPGRNRVLQLVLCEWGHELSHIEAPPPGPAPSKGTTSLGAATTTTTATSSSPSSSAGAGSGLRVRVQVVVPLFVGGPGQRLVVVGSLPELGGWEVGRGVELSCSPGHIWRGEVELPLGTMMEVKLVVLGPGPGDQRWEAGPNRTLTLQVPPPEDILPPPPSSAQPPPHPSAPSAAVPRPPARGVAGHYVLLLHWGITGCSQPLYRPDLPVEVNGNAAAAAPPLPPPDGCGCDGDAAAGASLSDRQVLSLVHFTVPQFVTLPGQHLVLVGSVPAMGGWNPSSGVELKWGPGHCWSAELLLPVQQDVEAKVVYYDNGRYSWEPGPNRSLQLSRVLAGCSAVAEPLFTCYWGHTPTTPISERYLANARGGASVIVVRMLRPVVVVPRPYPRDLPPELQQLEGEVVMEVPEQQQQHTPTVTSEVVVLGEEANDRSPAGDHPLLQFLVFMMSTFMHDTNPQVEHDQVDEEVDKDVVDVAAVAAGPYFAQWEAARKALRAAKFRNTKLAWELAETRRQFQARLAELSQITEQSDLAAAGAAAPGPPGHDGNLSSSAGGAEGEARMLVPPAPALLDMGPQALSAAVSALVGRVAPLELQSLRELLRAVQAAEGELAARARQMGPVPSTAEKRELMDREMVVVEARDELRNRLARLVATGGPAVAAAVRRAAAADGGAAATTTTTAAAAAETAAAGSPSSRQVDVDAASSSSAAAAAAVSALRSAMEAAREQHRVEMAAAQQAGPAEVAHLEGQLEALRQQHTEAAEAAALATAVAADSNAAAEALIRDLRSAVQSADAGATAAEAAAAAARSGFRTREAELLRQLEELRRQLAEAVSERRGSGGDADAAKAAEDSVARLRAESYARHQAQQAAKRAASEAEARAEAAERHQRELEEMRESAQRQLEVLRLAMEAQRAADAAALASLEQAAAAREAELAAKLQEAHVQQEALKAAAATQRSETEAALGGLAARVAQREAELSELSCQLEATRGSVQAAREAGAALGRGIEDLAWELSAALTAAASTGEHRREREGAGGGVDAQAEAELRAEIEGLMSHAASLEHQLAEARQQYNTDLLAAEQLAVEAREAALAAARRDFESRCAAMRAAHEAELEAARRREEDLHAALQELSSQMEAVARERELALRQRLEGDLARAAAAYDQVSTALAEQQLAAAVAAAASEEGRQAAAAAADAARAAYEEMAARQQVMAEEQLRRELAALAASHSAEVAALQAQHAQQLAERAAAVEEVAEALGAEMAELRGELERRGEMYSALLADERQVAAAAAAAEERVSELEQRLALTEDRHRQELGELRVQLDKAAAASELLAARAPVEEEEPAKTAAAAAAAELVGAGMEASAAVALAAQVAESAAVLQQQLQLAEARQQQLAEAEAQQRALEVRLAEATGGLAEARHEYERQLAEAEAVLGEARRRFEARLEEQQLRVVEEVAARKRDLELQEAALQDEHVALAARFQSQLESALLSHKAREEELAGEHRRQVTEVEEEFRGRMKDLTSQLDAAQKQLQEAEEREKQALGELAALRQVTERKRREAAASEARRQSELEALRHNVQAQQLEDEQVCTAAEEMEPQEQWQRQQQTLEGLQAQVAALQRRLSEEEAAHSAKMAALAGSHMAALESRRAQHRREMQELRVAAAISMAQMEAAAEAHAAEMQEVGKVGGEALSELREELAQQLQDEHVAVAARFQSQLESALLSHKAREEELAGEHRRQVTEVEEEFRGRMKDLTSQLDAAQKQLQEAEEREKQGLESEEAALAHPLAESEARVAAVRAAIATWKAQVEELRGLMAEATSAHAAHTALISGRAAEALAELRATHSRELQASRTRGDGGGGKGVLCISVCMCTYAGIRQVAAEALAAVEARAEAAARAQAAEVGAVERAGGEVVSELKAQLWAAQRAADEARRAKDASLAVAAADREVGAAAVGELQARLDASLAAVSYLAWLLGAAQTGYSTELAKAESRAVELTRAHLVGLWTWTGVRLLAVLSRQLDEMRVALAEAEARAAAASEEVAALRSAEARAAVTAAAYAATAAESVAAQAAAVRQAEALRSLERQLQQKHAIEVDLLRKQITELRTHHAAQLAQRDAALQAGPHMADPQSGLAAAAEGDAVRGVEVRRAEDLRSLRRAHEAEMAELRGGYEVQLEERSRALHRALGLVAALQAQVQELQGRKDSSGAADIGDVDPSCGDKGPAAAEAEAAAAAPSTSESQPSTQPFVLMANNVVPSPGISAAGGTDTGVGGDAPGRVRGAGGNSVTASATSAAAAASAVAIVASDQGPNRSPSHGVLAGGGPGGDQVMATVGGPRAAAASTAPDSCTVAADAAAAEEAEAEVERLLQRLRRQELAAEAAPPPTGKAPVRKPVTGGGRAGGLFGGLMGLLGGLGIKPVLVEVAPPAATANGTREGDATATVSVSARQIPRSIPVDDEDDTIDNNINSGAADSSSDSSSSLAAALYREMRVGRTPRRTRADTQVRQAGDAPNPGGVNAGRREAGRAEDGSTVRGQGIRVRMWSGVKQEETIL</sequence>
<dbReference type="KEGG" id="vcn:VOLCADRAFT_88626"/>
<dbReference type="InterPro" id="IPR013783">
    <property type="entry name" value="Ig-like_fold"/>
</dbReference>
<accession>D8TPI1</accession>
<organism evidence="5">
    <name type="scientific">Volvox carteri f. nagariensis</name>
    <dbReference type="NCBI Taxonomy" id="3068"/>
    <lineage>
        <taxon>Eukaryota</taxon>
        <taxon>Viridiplantae</taxon>
        <taxon>Chlorophyta</taxon>
        <taxon>core chlorophytes</taxon>
        <taxon>Chlorophyceae</taxon>
        <taxon>CS clade</taxon>
        <taxon>Chlamydomonadales</taxon>
        <taxon>Volvocaceae</taxon>
        <taxon>Volvox</taxon>
    </lineage>
</organism>
<keyword evidence="1" id="KW-0175">Coiled coil</keyword>
<feature type="domain" description="CBM20" evidence="3">
    <location>
        <begin position="186"/>
        <end position="296"/>
    </location>
</feature>
<dbReference type="PANTHER" id="PTHR15048">
    <property type="entry name" value="STARCH-BINDING DOMAIN-CONTAINING PROTEIN 1"/>
    <property type="match status" value="1"/>
</dbReference>
<feature type="coiled-coil region" evidence="1">
    <location>
        <begin position="1497"/>
        <end position="1573"/>
    </location>
</feature>
<feature type="region of interest" description="Disordered" evidence="2">
    <location>
        <begin position="289"/>
        <end position="326"/>
    </location>
</feature>
<feature type="compositionally biased region" description="Basic and acidic residues" evidence="2">
    <location>
        <begin position="1136"/>
        <end position="1156"/>
    </location>
</feature>
<keyword evidence="5" id="KW-1185">Reference proteome</keyword>
<dbReference type="InParanoid" id="D8TPI1"/>
<dbReference type="Pfam" id="PF00686">
    <property type="entry name" value="CBM_20"/>
    <property type="match status" value="3"/>
</dbReference>
<feature type="region of interest" description="Disordered" evidence="2">
    <location>
        <begin position="1122"/>
        <end position="1156"/>
    </location>
</feature>
<feature type="coiled-coil region" evidence="1">
    <location>
        <begin position="1979"/>
        <end position="2074"/>
    </location>
</feature>
<feature type="region of interest" description="Disordered" evidence="2">
    <location>
        <begin position="2703"/>
        <end position="2729"/>
    </location>
</feature>
<feature type="domain" description="CBM20" evidence="3">
    <location>
        <begin position="325"/>
        <end position="432"/>
    </location>
</feature>
<evidence type="ECO:0000256" key="2">
    <source>
        <dbReference type="SAM" id="MobiDB-lite"/>
    </source>
</evidence>
<feature type="coiled-coil region" evidence="1">
    <location>
        <begin position="1304"/>
        <end position="1331"/>
    </location>
</feature>
<feature type="compositionally biased region" description="Low complexity" evidence="2">
    <location>
        <begin position="301"/>
        <end position="326"/>
    </location>
</feature>
<feature type="compositionally biased region" description="Pro residues" evidence="2">
    <location>
        <begin position="416"/>
        <end position="437"/>
    </location>
</feature>
<reference evidence="4 5" key="1">
    <citation type="journal article" date="2010" name="Science">
        <title>Genomic analysis of organismal complexity in the multicellular green alga Volvox carteri.</title>
        <authorList>
            <person name="Prochnik S.E."/>
            <person name="Umen J."/>
            <person name="Nedelcu A.M."/>
            <person name="Hallmann A."/>
            <person name="Miller S.M."/>
            <person name="Nishii I."/>
            <person name="Ferris P."/>
            <person name="Kuo A."/>
            <person name="Mitros T."/>
            <person name="Fritz-Laylin L.K."/>
            <person name="Hellsten U."/>
            <person name="Chapman J."/>
            <person name="Simakov O."/>
            <person name="Rensing S.A."/>
            <person name="Terry A."/>
            <person name="Pangilinan J."/>
            <person name="Kapitonov V."/>
            <person name="Jurka J."/>
            <person name="Salamov A."/>
            <person name="Shapiro H."/>
            <person name="Schmutz J."/>
            <person name="Grimwood J."/>
            <person name="Lindquist E."/>
            <person name="Lucas S."/>
            <person name="Grigoriev I.V."/>
            <person name="Schmitt R."/>
            <person name="Kirk D."/>
            <person name="Rokhsar D.S."/>
        </authorList>
    </citation>
    <scope>NUCLEOTIDE SEQUENCE [LARGE SCALE GENOMIC DNA]</scope>
    <source>
        <strain evidence="5">f. Nagariensis / Eve</strain>
    </source>
</reference>
<dbReference type="SUPFAM" id="SSF49452">
    <property type="entry name" value="Starch-binding domain-like"/>
    <property type="match status" value="3"/>
</dbReference>
<feature type="coiled-coil region" evidence="1">
    <location>
        <begin position="1625"/>
        <end position="1915"/>
    </location>
</feature>
<dbReference type="SMART" id="SM01065">
    <property type="entry name" value="CBM_2"/>
    <property type="match status" value="3"/>
</dbReference>
<feature type="coiled-coil region" evidence="1">
    <location>
        <begin position="1366"/>
        <end position="1407"/>
    </location>
</feature>
<dbReference type="Gene3D" id="2.60.40.10">
    <property type="entry name" value="Immunoglobulins"/>
    <property type="match status" value="3"/>
</dbReference>
<feature type="compositionally biased region" description="Low complexity" evidence="2">
    <location>
        <begin position="2473"/>
        <end position="2494"/>
    </location>
</feature>
<dbReference type="GO" id="GO:0016020">
    <property type="term" value="C:membrane"/>
    <property type="evidence" value="ECO:0007669"/>
    <property type="project" value="TreeGrafter"/>
</dbReference>
<feature type="region of interest" description="Disordered" evidence="2">
    <location>
        <begin position="401"/>
        <end position="446"/>
    </location>
</feature>
<evidence type="ECO:0000256" key="1">
    <source>
        <dbReference type="SAM" id="Coils"/>
    </source>
</evidence>
<name>D8TPI1_VOLCA</name>
<proteinExistence type="predicted"/>